<proteinExistence type="predicted"/>
<dbReference type="Proteomes" id="UP000796880">
    <property type="component" value="Unassembled WGS sequence"/>
</dbReference>
<comment type="caution">
    <text evidence="1">The sequence shown here is derived from an EMBL/GenBank/DDBJ whole genome shotgun (WGS) entry which is preliminary data.</text>
</comment>
<gene>
    <name evidence="1" type="ORF">FNV43_RR07985</name>
</gene>
<accession>A0A8K0HHM1</accession>
<dbReference type="AlphaFoldDB" id="A0A8K0HHM1"/>
<keyword evidence="2" id="KW-1185">Reference proteome</keyword>
<name>A0A8K0HHM1_9ROSA</name>
<reference evidence="1" key="1">
    <citation type="submission" date="2020-03" db="EMBL/GenBank/DDBJ databases">
        <title>A high-quality chromosome-level genome assembly of a woody plant with both climbing and erect habits, Rhamnella rubrinervis.</title>
        <authorList>
            <person name="Lu Z."/>
            <person name="Yang Y."/>
            <person name="Zhu X."/>
            <person name="Sun Y."/>
        </authorList>
    </citation>
    <scope>NUCLEOTIDE SEQUENCE</scope>
    <source>
        <strain evidence="1">BYM</strain>
        <tissue evidence="1">Leaf</tissue>
    </source>
</reference>
<protein>
    <submittedName>
        <fullName evidence="1">Uncharacterized protein</fullName>
    </submittedName>
</protein>
<evidence type="ECO:0000313" key="2">
    <source>
        <dbReference type="Proteomes" id="UP000796880"/>
    </source>
</evidence>
<dbReference type="EMBL" id="VOIH02000003">
    <property type="protein sequence ID" value="KAF3451889.1"/>
    <property type="molecule type" value="Genomic_DNA"/>
</dbReference>
<evidence type="ECO:0000313" key="1">
    <source>
        <dbReference type="EMBL" id="KAF3451889.1"/>
    </source>
</evidence>
<organism evidence="1 2">
    <name type="scientific">Rhamnella rubrinervis</name>
    <dbReference type="NCBI Taxonomy" id="2594499"/>
    <lineage>
        <taxon>Eukaryota</taxon>
        <taxon>Viridiplantae</taxon>
        <taxon>Streptophyta</taxon>
        <taxon>Embryophyta</taxon>
        <taxon>Tracheophyta</taxon>
        <taxon>Spermatophyta</taxon>
        <taxon>Magnoliopsida</taxon>
        <taxon>eudicotyledons</taxon>
        <taxon>Gunneridae</taxon>
        <taxon>Pentapetalae</taxon>
        <taxon>rosids</taxon>
        <taxon>fabids</taxon>
        <taxon>Rosales</taxon>
        <taxon>Rhamnaceae</taxon>
        <taxon>rhamnoid group</taxon>
        <taxon>Rhamneae</taxon>
        <taxon>Rhamnella</taxon>
    </lineage>
</organism>
<sequence length="146" mass="16378">MVRYCCVDYPVNILIGNVKACLFLGGTICHLSDAPLNHNGNISTKVSLCSFELTNRLINKALFRVVLTWYMSSNFFQRAYGVDDVAYTWLVMWDNSAIFVDVANDVACLQPLAAGAVHDCSSNILWVCEQWRPTSLMATRLAFMKV</sequence>